<evidence type="ECO:0000256" key="1">
    <source>
        <dbReference type="ARBA" id="ARBA00022908"/>
    </source>
</evidence>
<dbReference type="Gene3D" id="1.10.150.130">
    <property type="match status" value="1"/>
</dbReference>
<organism evidence="7 8">
    <name type="scientific">Roseateles saccharophilus</name>
    <name type="common">Pseudomonas saccharophila</name>
    <dbReference type="NCBI Taxonomy" id="304"/>
    <lineage>
        <taxon>Bacteria</taxon>
        <taxon>Pseudomonadati</taxon>
        <taxon>Pseudomonadota</taxon>
        <taxon>Betaproteobacteria</taxon>
        <taxon>Burkholderiales</taxon>
        <taxon>Sphaerotilaceae</taxon>
        <taxon>Roseateles</taxon>
    </lineage>
</organism>
<dbReference type="InterPro" id="IPR011010">
    <property type="entry name" value="DNA_brk_join_enz"/>
</dbReference>
<dbReference type="PANTHER" id="PTHR30349:SF88">
    <property type="entry name" value="BLL1584 PROTEIN"/>
    <property type="match status" value="1"/>
</dbReference>
<evidence type="ECO:0000256" key="2">
    <source>
        <dbReference type="ARBA" id="ARBA00023125"/>
    </source>
</evidence>
<evidence type="ECO:0000256" key="3">
    <source>
        <dbReference type="ARBA" id="ARBA00023172"/>
    </source>
</evidence>
<dbReference type="InterPro" id="IPR044068">
    <property type="entry name" value="CB"/>
</dbReference>
<feature type="domain" description="Core-binding (CB)" evidence="6">
    <location>
        <begin position="96"/>
        <end position="195"/>
    </location>
</feature>
<dbReference type="InterPro" id="IPR010998">
    <property type="entry name" value="Integrase_recombinase_N"/>
</dbReference>
<dbReference type="PROSITE" id="PS51898">
    <property type="entry name" value="TYR_RECOMBINASE"/>
    <property type="match status" value="1"/>
</dbReference>
<dbReference type="Pfam" id="PF00589">
    <property type="entry name" value="Phage_integrase"/>
    <property type="match status" value="1"/>
</dbReference>
<dbReference type="Proteomes" id="UP001180453">
    <property type="component" value="Unassembled WGS sequence"/>
</dbReference>
<protein>
    <submittedName>
        <fullName evidence="7">Site-specific recombinase XerD</fullName>
    </submittedName>
</protein>
<evidence type="ECO:0000313" key="7">
    <source>
        <dbReference type="EMBL" id="MDR7267799.1"/>
    </source>
</evidence>
<evidence type="ECO:0000259" key="5">
    <source>
        <dbReference type="PROSITE" id="PS51898"/>
    </source>
</evidence>
<accession>A0ABU1YG19</accession>
<dbReference type="PANTHER" id="PTHR30349">
    <property type="entry name" value="PHAGE INTEGRASE-RELATED"/>
    <property type="match status" value="1"/>
</dbReference>
<dbReference type="InterPro" id="IPR050090">
    <property type="entry name" value="Tyrosine_recombinase_XerCD"/>
</dbReference>
<keyword evidence="8" id="KW-1185">Reference proteome</keyword>
<comment type="caution">
    <text evidence="7">The sequence shown here is derived from an EMBL/GenBank/DDBJ whole genome shotgun (WGS) entry which is preliminary data.</text>
</comment>
<dbReference type="PROSITE" id="PS51900">
    <property type="entry name" value="CB"/>
    <property type="match status" value="1"/>
</dbReference>
<dbReference type="InterPro" id="IPR013762">
    <property type="entry name" value="Integrase-like_cat_sf"/>
</dbReference>
<reference evidence="7 8" key="1">
    <citation type="submission" date="2023-07" db="EMBL/GenBank/DDBJ databases">
        <title>Sorghum-associated microbial communities from plants grown in Nebraska, USA.</title>
        <authorList>
            <person name="Schachtman D."/>
        </authorList>
    </citation>
    <scope>NUCLEOTIDE SEQUENCE [LARGE SCALE GENOMIC DNA]</scope>
    <source>
        <strain evidence="7 8">BE314</strain>
    </source>
</reference>
<keyword evidence="1" id="KW-0229">DNA integration</keyword>
<gene>
    <name evidence="7" type="ORF">J2X20_000428</name>
</gene>
<keyword evidence="3" id="KW-0233">DNA recombination</keyword>
<name>A0ABU1YG19_ROSSA</name>
<dbReference type="RefSeq" id="WP_310260209.1">
    <property type="nucleotide sequence ID" value="NZ_JAVDXU010000001.1"/>
</dbReference>
<feature type="domain" description="Tyr recombinase" evidence="5">
    <location>
        <begin position="219"/>
        <end position="390"/>
    </location>
</feature>
<dbReference type="Gene3D" id="1.10.443.10">
    <property type="entry name" value="Intergrase catalytic core"/>
    <property type="match status" value="1"/>
</dbReference>
<evidence type="ECO:0000256" key="4">
    <source>
        <dbReference type="PROSITE-ProRule" id="PRU01248"/>
    </source>
</evidence>
<evidence type="ECO:0000259" key="6">
    <source>
        <dbReference type="PROSITE" id="PS51900"/>
    </source>
</evidence>
<dbReference type="EMBL" id="JAVDXU010000001">
    <property type="protein sequence ID" value="MDR7267799.1"/>
    <property type="molecule type" value="Genomic_DNA"/>
</dbReference>
<sequence length="394" mass="43502">MTVKLDTVIAREKLKPRREPYWHRLDSGCMLGFRKMATGSIGSWVARYRNAETGERPKQALGEFSDRPPSERFSAAKEAADAWFSHLGRGGSSEIVTVKAACSNYADHILATKGEERAEDVRARYRRWVDPEPIAKIALPKLTRRHIETWRKKLAATPVIVNPHAAEKNRVERPRSASSLNRDMASLRAALNYAYDLAQVSNDLAWRVALRAVENAGTAREVYLDLPQRKTLITASPTDLAQFLRGLARLPLRPGALAALTVGRFESRLDVLTVGKDKAGRDRKLKLPKDTADFFRELAKDKPPTALLFTRADGKAWTKDDWKKPIKLAAAKVGLPADTVALALRHSAITDLVTGGLDLLTVAQLSGTSVAMIERHYGHLRADHAAAALATLAL</sequence>
<dbReference type="InterPro" id="IPR002104">
    <property type="entry name" value="Integrase_catalytic"/>
</dbReference>
<proteinExistence type="predicted"/>
<dbReference type="SUPFAM" id="SSF56349">
    <property type="entry name" value="DNA breaking-rejoining enzymes"/>
    <property type="match status" value="1"/>
</dbReference>
<keyword evidence="2 4" id="KW-0238">DNA-binding</keyword>
<evidence type="ECO:0000313" key="8">
    <source>
        <dbReference type="Proteomes" id="UP001180453"/>
    </source>
</evidence>